<dbReference type="PANTHER" id="PTHR10587">
    <property type="entry name" value="GLYCOSYL TRANSFERASE-RELATED"/>
    <property type="match status" value="1"/>
</dbReference>
<dbReference type="SUPFAM" id="SSF88713">
    <property type="entry name" value="Glycoside hydrolase/deacetylase"/>
    <property type="match status" value="1"/>
</dbReference>
<dbReference type="PROSITE" id="PS51677">
    <property type="entry name" value="NODB"/>
    <property type="match status" value="1"/>
</dbReference>
<dbReference type="CDD" id="cd10959">
    <property type="entry name" value="CE4_NodB_like_3"/>
    <property type="match status" value="1"/>
</dbReference>
<dbReference type="PANTHER" id="PTHR10587:SF137">
    <property type="entry name" value="4-DEOXY-4-FORMAMIDO-L-ARABINOSE-PHOSPHOUNDECAPRENOL DEFORMYLASE ARND-RELATED"/>
    <property type="match status" value="1"/>
</dbReference>
<keyword evidence="3" id="KW-1185">Reference proteome</keyword>
<proteinExistence type="predicted"/>
<dbReference type="EMBL" id="FNIR01000005">
    <property type="protein sequence ID" value="SDO33987.1"/>
    <property type="molecule type" value="Genomic_DNA"/>
</dbReference>
<dbReference type="GO" id="GO:0016810">
    <property type="term" value="F:hydrolase activity, acting on carbon-nitrogen (but not peptide) bonds"/>
    <property type="evidence" value="ECO:0007669"/>
    <property type="project" value="InterPro"/>
</dbReference>
<accession>A0A1H0IRA7</accession>
<organism evidence="2 3">
    <name type="scientific">Klenkia soli</name>
    <dbReference type="NCBI Taxonomy" id="1052260"/>
    <lineage>
        <taxon>Bacteria</taxon>
        <taxon>Bacillati</taxon>
        <taxon>Actinomycetota</taxon>
        <taxon>Actinomycetes</taxon>
        <taxon>Geodermatophilales</taxon>
        <taxon>Geodermatophilaceae</taxon>
        <taxon>Klenkia</taxon>
    </lineage>
</organism>
<dbReference type="AlphaFoldDB" id="A0A1H0IRA7"/>
<name>A0A1H0IRA7_9ACTN</name>
<dbReference type="GO" id="GO:0005975">
    <property type="term" value="P:carbohydrate metabolic process"/>
    <property type="evidence" value="ECO:0007669"/>
    <property type="project" value="InterPro"/>
</dbReference>
<evidence type="ECO:0000313" key="3">
    <source>
        <dbReference type="Proteomes" id="UP000199088"/>
    </source>
</evidence>
<evidence type="ECO:0000259" key="1">
    <source>
        <dbReference type="PROSITE" id="PS51677"/>
    </source>
</evidence>
<dbReference type="STRING" id="1052260.SAMN05660199_01749"/>
<dbReference type="OrthoDB" id="9763050at2"/>
<dbReference type="InterPro" id="IPR050248">
    <property type="entry name" value="Polysacc_deacetylase_ArnD"/>
</dbReference>
<reference evidence="3" key="1">
    <citation type="submission" date="2016-10" db="EMBL/GenBank/DDBJ databases">
        <authorList>
            <person name="Varghese N."/>
            <person name="Submissions S."/>
        </authorList>
    </citation>
    <scope>NUCLEOTIDE SEQUENCE [LARGE SCALE GENOMIC DNA]</scope>
    <source>
        <strain evidence="3">DSM 45843</strain>
    </source>
</reference>
<dbReference type="InterPro" id="IPR011330">
    <property type="entry name" value="Glyco_hydro/deAcase_b/a-brl"/>
</dbReference>
<dbReference type="InterPro" id="IPR002509">
    <property type="entry name" value="NODB_dom"/>
</dbReference>
<dbReference type="Pfam" id="PF01522">
    <property type="entry name" value="Polysacc_deac_1"/>
    <property type="match status" value="1"/>
</dbReference>
<feature type="domain" description="NodB homology" evidence="1">
    <location>
        <begin position="39"/>
        <end position="224"/>
    </location>
</feature>
<gene>
    <name evidence="2" type="ORF">SAMN05660199_01749</name>
</gene>
<sequence length="233" mass="24862">MTTAVAGAAAGLWHAAPALTSIGPLRRPLPRLSGQGRPGGIGLTFDDGPDPLGTPAVLAELDRLGWTATFFMLGSQVRAHPDVARSVVAAGHEIAVHGDLHRVHLVRTAAQVRSDLTRALGDIRAVTGTDPRWFRPPYGVLTAGSLIAARSLGLTPVLWTAWGRDWQKANPAWVLDNVMSGLADGGTLLLHDSDCTSTPRSWRTTARTLPLLAERLDEMGLHVRPLRDHLTAA</sequence>
<dbReference type="Gene3D" id="3.20.20.370">
    <property type="entry name" value="Glycoside hydrolase/deacetylase"/>
    <property type="match status" value="1"/>
</dbReference>
<protein>
    <submittedName>
        <fullName evidence="2">Polysaccharide deacetylase</fullName>
    </submittedName>
</protein>
<dbReference type="Proteomes" id="UP000199088">
    <property type="component" value="Unassembled WGS sequence"/>
</dbReference>
<evidence type="ECO:0000313" key="2">
    <source>
        <dbReference type="EMBL" id="SDO33987.1"/>
    </source>
</evidence>